<feature type="region of interest" description="Disordered" evidence="3">
    <location>
        <begin position="1"/>
        <end position="33"/>
    </location>
</feature>
<evidence type="ECO:0000259" key="4">
    <source>
        <dbReference type="Pfam" id="PF04803"/>
    </source>
</evidence>
<feature type="coiled-coil region" evidence="2">
    <location>
        <begin position="375"/>
        <end position="423"/>
    </location>
</feature>
<evidence type="ECO:0000256" key="3">
    <source>
        <dbReference type="SAM" id="MobiDB-lite"/>
    </source>
</evidence>
<evidence type="ECO:0000256" key="2">
    <source>
        <dbReference type="SAM" id="Coils"/>
    </source>
</evidence>
<accession>A0ABM3WS80</accession>
<comment type="similarity">
    <text evidence="1">Belongs to the XLR/SYCP3 family.</text>
</comment>
<proteinExistence type="inferred from homology"/>
<evidence type="ECO:0000313" key="6">
    <source>
        <dbReference type="RefSeq" id="XP_060039430.1"/>
    </source>
</evidence>
<gene>
    <name evidence="6" type="primary">LOC132535910</name>
</gene>
<organism evidence="5 6">
    <name type="scientific">Erinaceus europaeus</name>
    <name type="common">Western European hedgehog</name>
    <dbReference type="NCBI Taxonomy" id="9365"/>
    <lineage>
        <taxon>Eukaryota</taxon>
        <taxon>Metazoa</taxon>
        <taxon>Chordata</taxon>
        <taxon>Craniata</taxon>
        <taxon>Vertebrata</taxon>
        <taxon>Euteleostomi</taxon>
        <taxon>Mammalia</taxon>
        <taxon>Eutheria</taxon>
        <taxon>Laurasiatheria</taxon>
        <taxon>Eulipotyphla</taxon>
        <taxon>Erinaceidae</taxon>
        <taxon>Erinaceinae</taxon>
        <taxon>Erinaceus</taxon>
    </lineage>
</organism>
<dbReference type="PANTHER" id="PTHR19368:SF18">
    <property type="entry name" value="XLR_SYCP3_FAM9 DOMAIN-CONTAINING PROTEIN"/>
    <property type="match status" value="1"/>
</dbReference>
<feature type="domain" description="XLR/SYCP3/FAM9" evidence="4">
    <location>
        <begin position="315"/>
        <end position="443"/>
    </location>
</feature>
<dbReference type="InterPro" id="IPR051443">
    <property type="entry name" value="XLR/SYCP3"/>
</dbReference>
<dbReference type="PANTHER" id="PTHR19368">
    <property type="entry name" value="XLR/SCP3/FAM9"/>
    <property type="match status" value="1"/>
</dbReference>
<reference evidence="6" key="1">
    <citation type="submission" date="2025-08" db="UniProtKB">
        <authorList>
            <consortium name="RefSeq"/>
        </authorList>
    </citation>
    <scope>IDENTIFICATION</scope>
</reference>
<feature type="compositionally biased region" description="Polar residues" evidence="3">
    <location>
        <begin position="16"/>
        <end position="30"/>
    </location>
</feature>
<evidence type="ECO:0000313" key="5">
    <source>
        <dbReference type="Proteomes" id="UP001652624"/>
    </source>
</evidence>
<sequence>MVGGLCANRGRKGPTQEVTGQGRASPSSDRVASAPVRQLLSWRGPAAGGEENCRNRHPQDCNTYAHLAWRQGLTHHAGVRLANRHQAGVRLANRHQAGVRLAKSHHAGVRLANRHHTGMRLANRHQAGVRLANRHQAGVRLANRHQAGVRLANRHQAGVRLANRHHTGVRLANRHHAGTRLANRPVGVGSAQWESWDSRRRLPCWCSERPTLGRVCTLDAPDMDAPSSSGRKRLASLPTATIPSKKALKEANVLLISDSEAGEPSSSSAPAHASKGYSLAADDQEGVCSEVEIDPDLRCQVQEIVQGFRADIKQAIVARRRRIEKATEPVIKAASKKIDHIWVTQHEHRQNLHLKFSRQFLALFQEWDDDEKKFQEQEEKLVNDFHEQRKNLQQAVAIQNRTLKKMKALYEQFSKKLVKLEKEHEGCFTEHGEVKQQINEWKKNIVTQAQEQELGIIQKSLNSLLF</sequence>
<evidence type="ECO:0000256" key="1">
    <source>
        <dbReference type="ARBA" id="ARBA00010283"/>
    </source>
</evidence>
<keyword evidence="2" id="KW-0175">Coiled coil</keyword>
<name>A0ABM3WS80_ERIEU</name>
<dbReference type="Proteomes" id="UP001652624">
    <property type="component" value="Chromosome X"/>
</dbReference>
<dbReference type="Pfam" id="PF04803">
    <property type="entry name" value="Cor1"/>
    <property type="match status" value="1"/>
</dbReference>
<keyword evidence="5" id="KW-1185">Reference proteome</keyword>
<protein>
    <submittedName>
        <fullName evidence="6">Uncharacterized protein LOC132535910</fullName>
    </submittedName>
</protein>
<dbReference type="RefSeq" id="XP_060039430.1">
    <property type="nucleotide sequence ID" value="XM_060183447.1"/>
</dbReference>
<dbReference type="InterPro" id="IPR006888">
    <property type="entry name" value="XLR/SYCP3/FAM9_dom"/>
</dbReference>
<dbReference type="GeneID" id="132535910"/>